<dbReference type="AlphaFoldDB" id="A0A645HTH7"/>
<gene>
    <name evidence="2" type="ORF">SDC9_189824</name>
</gene>
<feature type="region of interest" description="Disordered" evidence="1">
    <location>
        <begin position="43"/>
        <end position="62"/>
    </location>
</feature>
<proteinExistence type="predicted"/>
<dbReference type="EMBL" id="VSSQ01099879">
    <property type="protein sequence ID" value="MPN42267.1"/>
    <property type="molecule type" value="Genomic_DNA"/>
</dbReference>
<accession>A0A645HTH7</accession>
<evidence type="ECO:0000313" key="2">
    <source>
        <dbReference type="EMBL" id="MPN42267.1"/>
    </source>
</evidence>
<protein>
    <submittedName>
        <fullName evidence="2">Uncharacterized protein</fullName>
    </submittedName>
</protein>
<name>A0A645HTH7_9ZZZZ</name>
<comment type="caution">
    <text evidence="2">The sequence shown here is derived from an EMBL/GenBank/DDBJ whole genome shotgun (WGS) entry which is preliminary data.</text>
</comment>
<organism evidence="2">
    <name type="scientific">bioreactor metagenome</name>
    <dbReference type="NCBI Taxonomy" id="1076179"/>
    <lineage>
        <taxon>unclassified sequences</taxon>
        <taxon>metagenomes</taxon>
        <taxon>ecological metagenomes</taxon>
    </lineage>
</organism>
<evidence type="ECO:0000256" key="1">
    <source>
        <dbReference type="SAM" id="MobiDB-lite"/>
    </source>
</evidence>
<sequence>MRIGELIKGVPSLKGSIRAHEESTLGTKRIGLGEIPLCHSKWLSENSGRHDPAHLGKSIGDG</sequence>
<reference evidence="2" key="1">
    <citation type="submission" date="2019-08" db="EMBL/GenBank/DDBJ databases">
        <authorList>
            <person name="Kucharzyk K."/>
            <person name="Murdoch R.W."/>
            <person name="Higgins S."/>
            <person name="Loffler F."/>
        </authorList>
    </citation>
    <scope>NUCLEOTIDE SEQUENCE</scope>
</reference>